<dbReference type="GO" id="GO:0008253">
    <property type="term" value="F:5'-nucleotidase activity"/>
    <property type="evidence" value="ECO:0007669"/>
    <property type="project" value="TreeGrafter"/>
</dbReference>
<dbReference type="SUPFAM" id="SSF56784">
    <property type="entry name" value="HAD-like"/>
    <property type="match status" value="1"/>
</dbReference>
<dbReference type="AlphaFoldDB" id="A0AAV2RCY5"/>
<name>A0AAV2RCY5_MEGNR</name>
<dbReference type="InterPro" id="IPR036412">
    <property type="entry name" value="HAD-like_sf"/>
</dbReference>
<dbReference type="GO" id="GO:0046872">
    <property type="term" value="F:metal ion binding"/>
    <property type="evidence" value="ECO:0007669"/>
    <property type="project" value="UniProtKB-KW"/>
</dbReference>
<keyword evidence="2" id="KW-0479">Metal-binding</keyword>
<accession>A0AAV2RCY5</accession>
<comment type="caution">
    <text evidence="7">The sequence shown here is derived from an EMBL/GenBank/DDBJ whole genome shotgun (WGS) entry which is preliminary data.</text>
</comment>
<dbReference type="InterPro" id="IPR023214">
    <property type="entry name" value="HAD_sf"/>
</dbReference>
<keyword evidence="5" id="KW-0007">Acetylation</keyword>
<proteinExistence type="inferred from homology"/>
<dbReference type="Proteomes" id="UP001497623">
    <property type="component" value="Unassembled WGS sequence"/>
</dbReference>
<keyword evidence="8" id="KW-1185">Reference proteome</keyword>
<reference evidence="7 8" key="1">
    <citation type="submission" date="2024-05" db="EMBL/GenBank/DDBJ databases">
        <authorList>
            <person name="Wallberg A."/>
        </authorList>
    </citation>
    <scope>NUCLEOTIDE SEQUENCE [LARGE SCALE GENOMIC DNA]</scope>
</reference>
<evidence type="ECO:0000313" key="8">
    <source>
        <dbReference type="Proteomes" id="UP001497623"/>
    </source>
</evidence>
<organism evidence="7 8">
    <name type="scientific">Meganyctiphanes norvegica</name>
    <name type="common">Northern krill</name>
    <name type="synonym">Thysanopoda norvegica</name>
    <dbReference type="NCBI Taxonomy" id="48144"/>
    <lineage>
        <taxon>Eukaryota</taxon>
        <taxon>Metazoa</taxon>
        <taxon>Ecdysozoa</taxon>
        <taxon>Arthropoda</taxon>
        <taxon>Crustacea</taxon>
        <taxon>Multicrustacea</taxon>
        <taxon>Malacostraca</taxon>
        <taxon>Eumalacostraca</taxon>
        <taxon>Eucarida</taxon>
        <taxon>Euphausiacea</taxon>
        <taxon>Euphausiidae</taxon>
        <taxon>Meganyctiphanes</taxon>
    </lineage>
</organism>
<evidence type="ECO:0000256" key="5">
    <source>
        <dbReference type="ARBA" id="ARBA00022990"/>
    </source>
</evidence>
<gene>
    <name evidence="7" type="ORF">MNOR_LOCUS22108</name>
</gene>
<evidence type="ECO:0000313" key="7">
    <source>
        <dbReference type="EMBL" id="CAL4120759.1"/>
    </source>
</evidence>
<evidence type="ECO:0000256" key="1">
    <source>
        <dbReference type="ARBA" id="ARBA00009589"/>
    </source>
</evidence>
<evidence type="ECO:0000256" key="6">
    <source>
        <dbReference type="ARBA" id="ARBA00069357"/>
    </source>
</evidence>
<dbReference type="PANTHER" id="PTHR12103:SF38">
    <property type="entry name" value="5'-NUCLEOTIDASE DOMAIN-CONTAINING PROTEIN 1"/>
    <property type="match status" value="1"/>
</dbReference>
<keyword evidence="4" id="KW-0460">Magnesium</keyword>
<dbReference type="PANTHER" id="PTHR12103">
    <property type="entry name" value="5'-NUCLEOTIDASE DOMAIN-CONTAINING"/>
    <property type="match status" value="1"/>
</dbReference>
<keyword evidence="3" id="KW-0378">Hydrolase</keyword>
<evidence type="ECO:0000256" key="3">
    <source>
        <dbReference type="ARBA" id="ARBA00022801"/>
    </source>
</evidence>
<evidence type="ECO:0000256" key="2">
    <source>
        <dbReference type="ARBA" id="ARBA00022723"/>
    </source>
</evidence>
<dbReference type="FunFam" id="3.40.50.1000:FF:000086">
    <property type="entry name" value="LD24878p"/>
    <property type="match status" value="1"/>
</dbReference>
<sequence>MPEWSVSVTVSETFHFNSNGSEMVLHTVDLNDEQDECLQDKALKKKFWCKNNKKKKQQPFSDPDIFKFTDYDSIGFDLDNTICRYKVGELMRMEYNYIAEYLVNKYGFPNSLLLPIEDDMDFIQKGLIMDIARGNFMKISDKGMILRATHGTRPLTRVEIIETYGEKRIWEPALVFKDSLNDHSNPEFKGVLRSFKDYFDLPAAVACARAIDALDKEDGPQEIYDLWQDVHVAMCNLYRREHFRNDEGGFFPEVKYHPEKYLYECSDKMKKWLKQINEHTYTFLISGSSIDYASHIAAYVLGEDWRDYFDTVVCTSKKPAFWYQNKPFKYLIGADDGDDVPANKLELDGTYSGGNWPDLYNLLKQETNIENPHCLYIGDHLAYDVLAPSQIGIDSVAIVEELAAEGMCGDSMDHEAGPDLMSSYWGSFFTTDGNNRIMGLERINTLYASVPLKCARIAIPSIESVALKPIKHPYEAFTGDSSGYYPGDPVILHF</sequence>
<dbReference type="Pfam" id="PF05761">
    <property type="entry name" value="5_nucleotid"/>
    <property type="match status" value="1"/>
</dbReference>
<dbReference type="Gene3D" id="3.40.50.1000">
    <property type="entry name" value="HAD superfamily/HAD-like"/>
    <property type="match status" value="1"/>
</dbReference>
<dbReference type="EMBL" id="CAXKWB010018345">
    <property type="protein sequence ID" value="CAL4120759.1"/>
    <property type="molecule type" value="Genomic_DNA"/>
</dbReference>
<protein>
    <recommendedName>
        <fullName evidence="6">5'-nucleotidase domain-containing protein 1</fullName>
    </recommendedName>
</protein>
<comment type="similarity">
    <text evidence="1">Belongs to the 5'(3')-deoxyribonucleotidase family.</text>
</comment>
<evidence type="ECO:0000256" key="4">
    <source>
        <dbReference type="ARBA" id="ARBA00022842"/>
    </source>
</evidence>
<dbReference type="InterPro" id="IPR008380">
    <property type="entry name" value="HAD-SF_hydro_IG_5-nucl"/>
</dbReference>